<keyword evidence="4" id="KW-1185">Reference proteome</keyword>
<dbReference type="PATRIC" id="fig|1423792.3.peg.2662"/>
<evidence type="ECO:0000259" key="2">
    <source>
        <dbReference type="Pfam" id="PF10651"/>
    </source>
</evidence>
<dbReference type="Proteomes" id="UP000051330">
    <property type="component" value="Unassembled WGS sequence"/>
</dbReference>
<dbReference type="InterPro" id="IPR018913">
    <property type="entry name" value="BppU_N"/>
</dbReference>
<gene>
    <name evidence="3" type="ORF">FD09_GL002613</name>
</gene>
<evidence type="ECO:0000313" key="3">
    <source>
        <dbReference type="EMBL" id="KRL13072.1"/>
    </source>
</evidence>
<protein>
    <recommendedName>
        <fullName evidence="2">BppU N-terminal domain-containing protein</fullName>
    </recommendedName>
</protein>
<name>A0A0R1MY72_9LACO</name>
<comment type="caution">
    <text evidence="3">The sequence shown here is derived from an EMBL/GenBank/DDBJ whole genome shotgun (WGS) entry which is preliminary data.</text>
</comment>
<feature type="compositionally biased region" description="Low complexity" evidence="1">
    <location>
        <begin position="237"/>
        <end position="251"/>
    </location>
</feature>
<evidence type="ECO:0000256" key="1">
    <source>
        <dbReference type="SAM" id="MobiDB-lite"/>
    </source>
</evidence>
<organism evidence="3 4">
    <name type="scientific">Schleiferilactobacillus perolens DSM 12744</name>
    <dbReference type="NCBI Taxonomy" id="1423792"/>
    <lineage>
        <taxon>Bacteria</taxon>
        <taxon>Bacillati</taxon>
        <taxon>Bacillota</taxon>
        <taxon>Bacilli</taxon>
        <taxon>Lactobacillales</taxon>
        <taxon>Lactobacillaceae</taxon>
        <taxon>Schleiferilactobacillus</taxon>
    </lineage>
</organism>
<accession>A0A0R1MY72</accession>
<dbReference type="Pfam" id="PF10651">
    <property type="entry name" value="BppU_N"/>
    <property type="match status" value="1"/>
</dbReference>
<dbReference type="AlphaFoldDB" id="A0A0R1MY72"/>
<reference evidence="3 4" key="1">
    <citation type="journal article" date="2015" name="Genome Announc.">
        <title>Expanding the biotechnology potential of lactobacilli through comparative genomics of 213 strains and associated genera.</title>
        <authorList>
            <person name="Sun Z."/>
            <person name="Harris H.M."/>
            <person name="McCann A."/>
            <person name="Guo C."/>
            <person name="Argimon S."/>
            <person name="Zhang W."/>
            <person name="Yang X."/>
            <person name="Jeffery I.B."/>
            <person name="Cooney J.C."/>
            <person name="Kagawa T.F."/>
            <person name="Liu W."/>
            <person name="Song Y."/>
            <person name="Salvetti E."/>
            <person name="Wrobel A."/>
            <person name="Rasinkangas P."/>
            <person name="Parkhill J."/>
            <person name="Rea M.C."/>
            <person name="O'Sullivan O."/>
            <person name="Ritari J."/>
            <person name="Douillard F.P."/>
            <person name="Paul Ross R."/>
            <person name="Yang R."/>
            <person name="Briner A.E."/>
            <person name="Felis G.E."/>
            <person name="de Vos W.M."/>
            <person name="Barrangou R."/>
            <person name="Klaenhammer T.R."/>
            <person name="Caufield P.W."/>
            <person name="Cui Y."/>
            <person name="Zhang H."/>
            <person name="O'Toole P.W."/>
        </authorList>
    </citation>
    <scope>NUCLEOTIDE SEQUENCE [LARGE SCALE GENOMIC DNA]</scope>
    <source>
        <strain evidence="3 4">DSM 12744</strain>
    </source>
</reference>
<dbReference type="RefSeq" id="WP_057820070.1">
    <property type="nucleotide sequence ID" value="NZ_AZEC01000005.1"/>
</dbReference>
<dbReference type="STRING" id="1423792.FD09_GL002613"/>
<feature type="region of interest" description="Disordered" evidence="1">
    <location>
        <begin position="230"/>
        <end position="278"/>
    </location>
</feature>
<dbReference type="PANTHER" id="PTHR24637">
    <property type="entry name" value="COLLAGEN"/>
    <property type="match status" value="1"/>
</dbReference>
<feature type="region of interest" description="Disordered" evidence="1">
    <location>
        <begin position="407"/>
        <end position="427"/>
    </location>
</feature>
<dbReference type="Gene3D" id="1.20.5.320">
    <property type="entry name" value="6-Phosphogluconate Dehydrogenase, domain 3"/>
    <property type="match status" value="1"/>
</dbReference>
<dbReference type="EMBL" id="AZEC01000005">
    <property type="protein sequence ID" value="KRL13072.1"/>
    <property type="molecule type" value="Genomic_DNA"/>
</dbReference>
<feature type="domain" description="BppU N-terminal" evidence="2">
    <location>
        <begin position="46"/>
        <end position="138"/>
    </location>
</feature>
<evidence type="ECO:0000313" key="4">
    <source>
        <dbReference type="Proteomes" id="UP000051330"/>
    </source>
</evidence>
<proteinExistence type="predicted"/>
<sequence length="491" mass="51121">MLRLDLAKSNSYADKPLAMTQGDKGYIQPFELSSGGKVLTDKDVDPVNVGLKMLKPDHQYIDIKGAATYADGQFAYPYPDEAAQAPGLLTGFFYVTDGDKLIASTQKFVLTVAPVFADDTKSNSYVQAWDKIYKQLTEALTAALASRDTLDQLASSGQGIIDAKIAELTQSVNDWTTRTLADLTKALADKQAALADALAKANTAAGNADAATQAANAAAQAANALAADIPNNPKYKGQTGATGPVGPVGPQGEKGDTGPQGIQGPVGPKGDKGDTGDGIQLKGSADSVDKLPATGNTAGDTYLVAGHLYIWENDAWTDVGELQGPAGKNGLNVWLYNFDRGPNQINFYWSDLSPETKTDHVPQVGDAVIDKAGNVYQITQSTSTGDALTGGGTASFGDAIINIKGATGPAGPAGKDGTDGKDGTTPDLSGFVTQTDLDGRKYYTADQVTAAINSALTEFKSTLIWSGTQAEYDALTAEQKAQYIALGVVKS</sequence>
<dbReference type="PANTHER" id="PTHR24637:SF422">
    <property type="entry name" value="COLLAGEN IV NC1 DOMAIN-CONTAINING PROTEIN"/>
    <property type="match status" value="1"/>
</dbReference>